<dbReference type="InterPro" id="IPR011066">
    <property type="entry name" value="MscS_channel_C_sf"/>
</dbReference>
<dbReference type="Gene3D" id="1.10.287.1260">
    <property type="match status" value="1"/>
</dbReference>
<comment type="similarity">
    <text evidence="2">Belongs to the MscS (TC 1.A.23) family.</text>
</comment>
<feature type="transmembrane region" description="Helical" evidence="7">
    <location>
        <begin position="64"/>
        <end position="83"/>
    </location>
</feature>
<reference evidence="10 11" key="1">
    <citation type="journal article" date="2013" name="PLoS ONE">
        <title>Enrichment and Genome Sequence of the Group I.1a Ammonia-Oxidizing Archaeon ?Ca. Nitrosotenuis uzonensis? Representing a Clade Globally.</title>
        <authorList>
            <person name="Lebedeva E.V."/>
            <person name="Hatzenpichler R."/>
            <person name="Pelletier E."/>
            <person name="Schuster N."/>
            <person name="Hauzmayer S."/>
            <person name="Bulaev A."/>
            <person name="Grigor'eva N.V."/>
            <person name="Galushko A."/>
            <person name="Schmid M."/>
            <person name="Palatinszky M."/>
            <person name="Le Paslier D."/>
            <person name="Daims H."/>
            <person name="Wagner M."/>
        </authorList>
    </citation>
    <scope>NUCLEOTIDE SEQUENCE [LARGE SCALE GENOMIC DNA]</scope>
    <source>
        <strain evidence="10 11">N4</strain>
    </source>
</reference>
<evidence type="ECO:0000256" key="5">
    <source>
        <dbReference type="ARBA" id="ARBA00022989"/>
    </source>
</evidence>
<keyword evidence="5 7" id="KW-1133">Transmembrane helix</keyword>
<comment type="subcellular location">
    <subcellularLocation>
        <location evidence="1">Cell membrane</location>
        <topology evidence="1">Multi-pass membrane protein</topology>
    </subcellularLocation>
</comment>
<dbReference type="Pfam" id="PF21082">
    <property type="entry name" value="MS_channel_3rd"/>
    <property type="match status" value="1"/>
</dbReference>
<feature type="transmembrane region" description="Helical" evidence="7">
    <location>
        <begin position="20"/>
        <end position="44"/>
    </location>
</feature>
<dbReference type="PANTHER" id="PTHR30221">
    <property type="entry name" value="SMALL-CONDUCTANCE MECHANOSENSITIVE CHANNEL"/>
    <property type="match status" value="1"/>
</dbReference>
<dbReference type="EMBL" id="CBTY010000009">
    <property type="protein sequence ID" value="CDI06230.1"/>
    <property type="molecule type" value="Genomic_DNA"/>
</dbReference>
<keyword evidence="11" id="KW-1185">Reference proteome</keyword>
<dbReference type="InterPro" id="IPR011014">
    <property type="entry name" value="MscS_channel_TM-2"/>
</dbReference>
<dbReference type="SUPFAM" id="SSF82861">
    <property type="entry name" value="Mechanosensitive channel protein MscS (YggB), transmembrane region"/>
    <property type="match status" value="1"/>
</dbReference>
<dbReference type="GO" id="GO:0005886">
    <property type="term" value="C:plasma membrane"/>
    <property type="evidence" value="ECO:0007669"/>
    <property type="project" value="UniProtKB-SubCell"/>
</dbReference>
<evidence type="ECO:0000256" key="6">
    <source>
        <dbReference type="ARBA" id="ARBA00023136"/>
    </source>
</evidence>
<dbReference type="Proteomes" id="UP000018159">
    <property type="component" value="Unassembled WGS sequence"/>
</dbReference>
<keyword evidence="4 7" id="KW-0812">Transmembrane</keyword>
<evidence type="ECO:0000256" key="2">
    <source>
        <dbReference type="ARBA" id="ARBA00008017"/>
    </source>
</evidence>
<evidence type="ECO:0000313" key="11">
    <source>
        <dbReference type="Proteomes" id="UP000018159"/>
    </source>
</evidence>
<dbReference type="AlphaFoldDB" id="V6AUP0"/>
<evidence type="ECO:0000259" key="9">
    <source>
        <dbReference type="Pfam" id="PF21082"/>
    </source>
</evidence>
<feature type="transmembrane region" description="Helical" evidence="7">
    <location>
        <begin position="89"/>
        <end position="118"/>
    </location>
</feature>
<dbReference type="OrthoDB" id="31543at2157"/>
<evidence type="ECO:0000256" key="7">
    <source>
        <dbReference type="SAM" id="Phobius"/>
    </source>
</evidence>
<evidence type="ECO:0000256" key="1">
    <source>
        <dbReference type="ARBA" id="ARBA00004651"/>
    </source>
</evidence>
<dbReference type="InterPro" id="IPR010920">
    <property type="entry name" value="LSM_dom_sf"/>
</dbReference>
<dbReference type="Gene3D" id="3.30.70.100">
    <property type="match status" value="1"/>
</dbReference>
<dbReference type="InterPro" id="IPR006685">
    <property type="entry name" value="MscS_channel_2nd"/>
</dbReference>
<dbReference type="Pfam" id="PF00924">
    <property type="entry name" value="MS_channel_2nd"/>
    <property type="match status" value="1"/>
</dbReference>
<keyword evidence="6 7" id="KW-0472">Membrane</keyword>
<accession>V6AUP0</accession>
<evidence type="ECO:0000256" key="4">
    <source>
        <dbReference type="ARBA" id="ARBA00022692"/>
    </source>
</evidence>
<evidence type="ECO:0000259" key="8">
    <source>
        <dbReference type="Pfam" id="PF00924"/>
    </source>
</evidence>
<protein>
    <submittedName>
        <fullName evidence="10">Uncharacterized mscS family protein AF_1546</fullName>
    </submittedName>
</protein>
<dbReference type="SUPFAM" id="SSF50182">
    <property type="entry name" value="Sm-like ribonucleoproteins"/>
    <property type="match status" value="1"/>
</dbReference>
<dbReference type="InterPro" id="IPR023408">
    <property type="entry name" value="MscS_beta-dom_sf"/>
</dbReference>
<gene>
    <name evidence="10" type="ORF">NITUZ_40396</name>
</gene>
<organism evidence="10 11">
    <name type="scientific">Candidatus Nitrosotenuis uzonensis</name>
    <dbReference type="NCBI Taxonomy" id="1407055"/>
    <lineage>
        <taxon>Archaea</taxon>
        <taxon>Nitrososphaerota</taxon>
        <taxon>Candidatus Nitrosotenuis</taxon>
    </lineage>
</organism>
<dbReference type="GO" id="GO:0008381">
    <property type="term" value="F:mechanosensitive monoatomic ion channel activity"/>
    <property type="evidence" value="ECO:0007669"/>
    <property type="project" value="InterPro"/>
</dbReference>
<evidence type="ECO:0000313" key="10">
    <source>
        <dbReference type="EMBL" id="CDI06230.1"/>
    </source>
</evidence>
<evidence type="ECO:0000256" key="3">
    <source>
        <dbReference type="ARBA" id="ARBA00022475"/>
    </source>
</evidence>
<dbReference type="Gene3D" id="2.30.30.60">
    <property type="match status" value="1"/>
</dbReference>
<dbReference type="InterPro" id="IPR049278">
    <property type="entry name" value="MS_channel_C"/>
</dbReference>
<dbReference type="STRING" id="1407055.NITUZ_40396"/>
<dbReference type="RefSeq" id="WP_048196589.1">
    <property type="nucleotide sequence ID" value="NZ_CBTY010000009.1"/>
</dbReference>
<proteinExistence type="inferred from homology"/>
<name>V6AUP0_9ARCH</name>
<dbReference type="PANTHER" id="PTHR30221:SF20">
    <property type="entry name" value="SMALL-CONDUCTANCE MECHANOSENSITIVE CHANNEL"/>
    <property type="match status" value="1"/>
</dbReference>
<dbReference type="InterPro" id="IPR045275">
    <property type="entry name" value="MscS_archaea/bacteria_type"/>
</dbReference>
<keyword evidence="3" id="KW-1003">Cell membrane</keyword>
<sequence length="279" mass="30756">MSWEIFSDSNTVNILGNEIAVGSLILGAIIMIVGVIIARIISTIFKKYFAANLPDNTAKNLHKLLYYGIIIMTLLAVTTSQGIDLSGLMVAGGIFGIVIGFATQSVVSNAISGIFLMFDRPAKTGDLIEIQASNIYGRLMDVTIFSTRIRLFDGSIMRVPNEKVFTSEIRNVSGSEVRRIEVMVGIAYKEDVDNAISVIRKAVSKNQYILREPAPEVRTDSLGDSSVNLKVLTWIPRDNWDDVGPTLLKDIKKDIDEAGIEIPFPQRTIHYADTSKAER</sequence>
<feature type="domain" description="Mechanosensitive ion channel MscS C-terminal" evidence="9">
    <location>
        <begin position="180"/>
        <end position="262"/>
    </location>
</feature>
<comment type="caution">
    <text evidence="10">The sequence shown here is derived from an EMBL/GenBank/DDBJ whole genome shotgun (WGS) entry which is preliminary data.</text>
</comment>
<feature type="domain" description="Mechanosensitive ion channel MscS" evidence="8">
    <location>
        <begin position="106"/>
        <end position="173"/>
    </location>
</feature>
<dbReference type="SUPFAM" id="SSF82689">
    <property type="entry name" value="Mechanosensitive channel protein MscS (YggB), C-terminal domain"/>
    <property type="match status" value="1"/>
</dbReference>